<dbReference type="Proteomes" id="UP000298030">
    <property type="component" value="Unassembled WGS sequence"/>
</dbReference>
<gene>
    <name evidence="1" type="ORF">FA13DRAFT_1803473</name>
</gene>
<keyword evidence="2" id="KW-1185">Reference proteome</keyword>
<comment type="caution">
    <text evidence="1">The sequence shown here is derived from an EMBL/GenBank/DDBJ whole genome shotgun (WGS) entry which is preliminary data.</text>
</comment>
<dbReference type="AlphaFoldDB" id="A0A4Y7SA72"/>
<dbReference type="EMBL" id="QPFP01000250">
    <property type="protein sequence ID" value="TEB18465.1"/>
    <property type="molecule type" value="Genomic_DNA"/>
</dbReference>
<evidence type="ECO:0000313" key="2">
    <source>
        <dbReference type="Proteomes" id="UP000298030"/>
    </source>
</evidence>
<organism evidence="1 2">
    <name type="scientific">Coprinellus micaceus</name>
    <name type="common">Glistening ink-cap mushroom</name>
    <name type="synonym">Coprinus micaceus</name>
    <dbReference type="NCBI Taxonomy" id="71717"/>
    <lineage>
        <taxon>Eukaryota</taxon>
        <taxon>Fungi</taxon>
        <taxon>Dikarya</taxon>
        <taxon>Basidiomycota</taxon>
        <taxon>Agaricomycotina</taxon>
        <taxon>Agaricomycetes</taxon>
        <taxon>Agaricomycetidae</taxon>
        <taxon>Agaricales</taxon>
        <taxon>Agaricineae</taxon>
        <taxon>Psathyrellaceae</taxon>
        <taxon>Coprinellus</taxon>
    </lineage>
</organism>
<evidence type="ECO:0000313" key="1">
    <source>
        <dbReference type="EMBL" id="TEB18465.1"/>
    </source>
</evidence>
<dbReference type="OrthoDB" id="10617866at2759"/>
<reference evidence="1 2" key="1">
    <citation type="journal article" date="2019" name="Nat. Ecol. Evol.">
        <title>Megaphylogeny resolves global patterns of mushroom evolution.</title>
        <authorList>
            <person name="Varga T."/>
            <person name="Krizsan K."/>
            <person name="Foldi C."/>
            <person name="Dima B."/>
            <person name="Sanchez-Garcia M."/>
            <person name="Sanchez-Ramirez S."/>
            <person name="Szollosi G.J."/>
            <person name="Szarkandi J.G."/>
            <person name="Papp V."/>
            <person name="Albert L."/>
            <person name="Andreopoulos W."/>
            <person name="Angelini C."/>
            <person name="Antonin V."/>
            <person name="Barry K.W."/>
            <person name="Bougher N.L."/>
            <person name="Buchanan P."/>
            <person name="Buyck B."/>
            <person name="Bense V."/>
            <person name="Catcheside P."/>
            <person name="Chovatia M."/>
            <person name="Cooper J."/>
            <person name="Damon W."/>
            <person name="Desjardin D."/>
            <person name="Finy P."/>
            <person name="Geml J."/>
            <person name="Haridas S."/>
            <person name="Hughes K."/>
            <person name="Justo A."/>
            <person name="Karasinski D."/>
            <person name="Kautmanova I."/>
            <person name="Kiss B."/>
            <person name="Kocsube S."/>
            <person name="Kotiranta H."/>
            <person name="LaButti K.M."/>
            <person name="Lechner B.E."/>
            <person name="Liimatainen K."/>
            <person name="Lipzen A."/>
            <person name="Lukacs Z."/>
            <person name="Mihaltcheva S."/>
            <person name="Morgado L.N."/>
            <person name="Niskanen T."/>
            <person name="Noordeloos M.E."/>
            <person name="Ohm R.A."/>
            <person name="Ortiz-Santana B."/>
            <person name="Ovrebo C."/>
            <person name="Racz N."/>
            <person name="Riley R."/>
            <person name="Savchenko A."/>
            <person name="Shiryaev A."/>
            <person name="Soop K."/>
            <person name="Spirin V."/>
            <person name="Szebenyi C."/>
            <person name="Tomsovsky M."/>
            <person name="Tulloss R.E."/>
            <person name="Uehling J."/>
            <person name="Grigoriev I.V."/>
            <person name="Vagvolgyi C."/>
            <person name="Papp T."/>
            <person name="Martin F.M."/>
            <person name="Miettinen O."/>
            <person name="Hibbett D.S."/>
            <person name="Nagy L.G."/>
        </authorList>
    </citation>
    <scope>NUCLEOTIDE SEQUENCE [LARGE SCALE GENOMIC DNA]</scope>
    <source>
        <strain evidence="1 2">FP101781</strain>
    </source>
</reference>
<protein>
    <submittedName>
        <fullName evidence="1">Uncharacterized protein</fullName>
    </submittedName>
</protein>
<name>A0A4Y7SA72_COPMI</name>
<accession>A0A4Y7SA72</accession>
<proteinExistence type="predicted"/>
<sequence length="254" mass="28059">MVKTSSPLVVAAHTIRTSRADENTLPRRSVTASGPRALDRKRYRVGHPQISYTSTNRLLKIGKLTPIAKNDEAEALRVFEPPCTPSAPIAAATHDVAVQDVPALASPFPLTLTVLSSPVAIPTTKFEDRAIKSIREPVYHKSERVKTHSTALESKVQKLENLSRAFKGTVKEIAKGFDAFRDEVDELMHEFEALEDDHIAALASLEEEKDTVGSYLGLLKNTEKELYLIYQNLEGHPDKLDIIPCGFSQAKDGF</sequence>